<protein>
    <recommendedName>
        <fullName evidence="4">Secreted protein</fullName>
    </recommendedName>
</protein>
<name>A0ABW1NMK0_9ACTN</name>
<evidence type="ECO:0008006" key="4">
    <source>
        <dbReference type="Google" id="ProtNLM"/>
    </source>
</evidence>
<feature type="signal peptide" evidence="1">
    <location>
        <begin position="1"/>
        <end position="25"/>
    </location>
</feature>
<keyword evidence="3" id="KW-1185">Reference proteome</keyword>
<comment type="caution">
    <text evidence="2">The sequence shown here is derived from an EMBL/GenBank/DDBJ whole genome shotgun (WGS) entry which is preliminary data.</text>
</comment>
<accession>A0ABW1NMK0</accession>
<reference evidence="3" key="1">
    <citation type="journal article" date="2019" name="Int. J. Syst. Evol. Microbiol.">
        <title>The Global Catalogue of Microorganisms (GCM) 10K type strain sequencing project: providing services to taxonomists for standard genome sequencing and annotation.</title>
        <authorList>
            <consortium name="The Broad Institute Genomics Platform"/>
            <consortium name="The Broad Institute Genome Sequencing Center for Infectious Disease"/>
            <person name="Wu L."/>
            <person name="Ma J."/>
        </authorList>
    </citation>
    <scope>NUCLEOTIDE SEQUENCE [LARGE SCALE GENOMIC DNA]</scope>
    <source>
        <strain evidence="3">JCM 30346</strain>
    </source>
</reference>
<evidence type="ECO:0000256" key="1">
    <source>
        <dbReference type="SAM" id="SignalP"/>
    </source>
</evidence>
<evidence type="ECO:0000313" key="2">
    <source>
        <dbReference type="EMBL" id="MFC6083427.1"/>
    </source>
</evidence>
<dbReference type="Proteomes" id="UP001596137">
    <property type="component" value="Unassembled WGS sequence"/>
</dbReference>
<organism evidence="2 3">
    <name type="scientific">Sphaerisporangium aureirubrum</name>
    <dbReference type="NCBI Taxonomy" id="1544736"/>
    <lineage>
        <taxon>Bacteria</taxon>
        <taxon>Bacillati</taxon>
        <taxon>Actinomycetota</taxon>
        <taxon>Actinomycetes</taxon>
        <taxon>Streptosporangiales</taxon>
        <taxon>Streptosporangiaceae</taxon>
        <taxon>Sphaerisporangium</taxon>
    </lineage>
</organism>
<evidence type="ECO:0000313" key="3">
    <source>
        <dbReference type="Proteomes" id="UP001596137"/>
    </source>
</evidence>
<sequence length="105" mass="11059">MTKRNTKWAVSASVTALLTAGLVAATGPGAAAVPTGCGVQYSAVERWATSYCASGTGEHRVRVLQRHFLPEVGLIPIIGPWQPAGTVSYTGISPHTIVNVWVETR</sequence>
<feature type="chain" id="PRO_5045496713" description="Secreted protein" evidence="1">
    <location>
        <begin position="26"/>
        <end position="105"/>
    </location>
</feature>
<proteinExistence type="predicted"/>
<dbReference type="EMBL" id="JBHSRF010000028">
    <property type="protein sequence ID" value="MFC6083427.1"/>
    <property type="molecule type" value="Genomic_DNA"/>
</dbReference>
<dbReference type="RefSeq" id="WP_380755365.1">
    <property type="nucleotide sequence ID" value="NZ_JBHSRF010000028.1"/>
</dbReference>
<gene>
    <name evidence="2" type="ORF">ACFP1K_19805</name>
</gene>
<keyword evidence="1" id="KW-0732">Signal</keyword>